<dbReference type="InterPro" id="IPR036383">
    <property type="entry name" value="TSP1_rpt_sf"/>
</dbReference>
<evidence type="ECO:0000256" key="9">
    <source>
        <dbReference type="SAM" id="MobiDB-lite"/>
    </source>
</evidence>
<feature type="domain" description="BPTI/Kunitz inhibitor" evidence="12">
    <location>
        <begin position="2089"/>
        <end position="2139"/>
    </location>
</feature>
<dbReference type="GO" id="GO:0030198">
    <property type="term" value="P:extracellular matrix organization"/>
    <property type="evidence" value="ECO:0007669"/>
    <property type="project" value="InterPro"/>
</dbReference>
<dbReference type="SMART" id="SM00063">
    <property type="entry name" value="FRI"/>
    <property type="match status" value="2"/>
</dbReference>
<feature type="domain" description="WAP" evidence="16">
    <location>
        <begin position="1627"/>
        <end position="1676"/>
    </location>
</feature>
<keyword evidence="2" id="KW-0964">Secreted</keyword>
<dbReference type="SUPFAM" id="SSF49265">
    <property type="entry name" value="Fibronectin type III"/>
    <property type="match status" value="2"/>
</dbReference>
<dbReference type="SMART" id="SM00060">
    <property type="entry name" value="FN3"/>
    <property type="match status" value="2"/>
</dbReference>
<dbReference type="InterPro" id="IPR036880">
    <property type="entry name" value="Kunitz_BPTI_sf"/>
</dbReference>
<dbReference type="Gene3D" id="1.10.2000.10">
    <property type="entry name" value="Frizzled cysteine-rich domain"/>
    <property type="match status" value="2"/>
</dbReference>
<feature type="signal peptide" evidence="10">
    <location>
        <begin position="1"/>
        <end position="20"/>
    </location>
</feature>
<dbReference type="Pfam" id="PF07679">
    <property type="entry name" value="I-set"/>
    <property type="match status" value="2"/>
</dbReference>
<dbReference type="InterPro" id="IPR036790">
    <property type="entry name" value="Frizzled_dom_sf"/>
</dbReference>
<dbReference type="CDD" id="cd00096">
    <property type="entry name" value="Ig"/>
    <property type="match status" value="1"/>
</dbReference>
<dbReference type="Pfam" id="PF00014">
    <property type="entry name" value="Kunitz_BPTI"/>
    <property type="match status" value="15"/>
</dbReference>
<dbReference type="InterPro" id="IPR036179">
    <property type="entry name" value="Ig-like_dom_sf"/>
</dbReference>
<dbReference type="CDD" id="cd00109">
    <property type="entry name" value="Kunitz-type"/>
    <property type="match status" value="10"/>
</dbReference>
<evidence type="ECO:0000256" key="3">
    <source>
        <dbReference type="ARBA" id="ARBA00022690"/>
    </source>
</evidence>
<keyword evidence="5" id="KW-0677">Repeat</keyword>
<feature type="domain" description="WAP" evidence="16">
    <location>
        <begin position="1194"/>
        <end position="1241"/>
    </location>
</feature>
<dbReference type="Pfam" id="PF05986">
    <property type="entry name" value="ADAMTS_spacer1"/>
    <property type="match status" value="1"/>
</dbReference>
<dbReference type="CDD" id="cd22630">
    <property type="entry name" value="Kunitz_collagen_alpha6_VI"/>
    <property type="match status" value="1"/>
</dbReference>
<gene>
    <name evidence="17" type="ORF">MCOR_30818</name>
</gene>
<evidence type="ECO:0000259" key="15">
    <source>
        <dbReference type="PROSITE" id="PS50900"/>
    </source>
</evidence>
<dbReference type="InterPro" id="IPR007110">
    <property type="entry name" value="Ig-like_dom"/>
</dbReference>
<feature type="disulfide bond" evidence="7">
    <location>
        <begin position="34"/>
        <end position="68"/>
    </location>
</feature>
<dbReference type="SUPFAM" id="SSF48726">
    <property type="entry name" value="Immunoglobulin"/>
    <property type="match status" value="3"/>
</dbReference>
<dbReference type="SMART" id="SM00408">
    <property type="entry name" value="IGc2"/>
    <property type="match status" value="3"/>
</dbReference>
<dbReference type="InterPro" id="IPR003961">
    <property type="entry name" value="FN3_dom"/>
</dbReference>
<keyword evidence="18" id="KW-1185">Reference proteome</keyword>
<dbReference type="Gene3D" id="2.20.100.10">
    <property type="entry name" value="Thrombospondin type-1 (TSP1) repeat"/>
    <property type="match status" value="4"/>
</dbReference>
<evidence type="ECO:0000256" key="7">
    <source>
        <dbReference type="PIRSR" id="PIRSR613273-3"/>
    </source>
</evidence>
<keyword evidence="3" id="KW-0646">Protease inhibitor</keyword>
<dbReference type="InterPro" id="IPR000884">
    <property type="entry name" value="TSP1_rpt"/>
</dbReference>
<dbReference type="Pfam" id="PF00090">
    <property type="entry name" value="TSP_1"/>
    <property type="match status" value="1"/>
</dbReference>
<comment type="caution">
    <text evidence="8">Lacks conserved residue(s) required for the propagation of feature annotation.</text>
</comment>
<organism evidence="17 18">
    <name type="scientific">Mytilus coruscus</name>
    <name type="common">Sea mussel</name>
    <dbReference type="NCBI Taxonomy" id="42192"/>
    <lineage>
        <taxon>Eukaryota</taxon>
        <taxon>Metazoa</taxon>
        <taxon>Spiralia</taxon>
        <taxon>Lophotrochozoa</taxon>
        <taxon>Mollusca</taxon>
        <taxon>Bivalvia</taxon>
        <taxon>Autobranchia</taxon>
        <taxon>Pteriomorphia</taxon>
        <taxon>Mytilida</taxon>
        <taxon>Mytiloidea</taxon>
        <taxon>Mytilidae</taxon>
        <taxon>Mytilinae</taxon>
        <taxon>Mytilus</taxon>
    </lineage>
</organism>
<dbReference type="InterPro" id="IPR020067">
    <property type="entry name" value="Frizzled_dom"/>
</dbReference>
<keyword evidence="6 7" id="KW-1015">Disulfide bond</keyword>
<dbReference type="InterPro" id="IPR010909">
    <property type="entry name" value="PLAC"/>
</dbReference>
<dbReference type="Gene3D" id="2.60.40.10">
    <property type="entry name" value="Immunoglobulins"/>
    <property type="match status" value="5"/>
</dbReference>
<feature type="domain" description="BPTI/Kunitz inhibitor" evidence="12">
    <location>
        <begin position="1968"/>
        <end position="2018"/>
    </location>
</feature>
<dbReference type="PANTHER" id="PTHR10083">
    <property type="entry name" value="KUNITZ-TYPE PROTEASE INHIBITOR-RELATED"/>
    <property type="match status" value="1"/>
</dbReference>
<dbReference type="PROSITE" id="PS50279">
    <property type="entry name" value="BPTI_KUNITZ_2"/>
    <property type="match status" value="15"/>
</dbReference>
<evidence type="ECO:0000256" key="5">
    <source>
        <dbReference type="ARBA" id="ARBA00022737"/>
    </source>
</evidence>
<dbReference type="PANTHER" id="PTHR10083:SF373">
    <property type="entry name" value="SERINE PEPTIDASE INHIBITOR, KUNITZ TYPE, 2"/>
    <property type="match status" value="1"/>
</dbReference>
<feature type="disulfide bond" evidence="7">
    <location>
        <begin position="38"/>
        <end position="73"/>
    </location>
</feature>
<feature type="domain" description="BPTI/Kunitz inhibitor" evidence="12">
    <location>
        <begin position="1784"/>
        <end position="1834"/>
    </location>
</feature>
<dbReference type="SMART" id="SM00409">
    <property type="entry name" value="IG"/>
    <property type="match status" value="3"/>
</dbReference>
<dbReference type="GO" id="GO:0005615">
    <property type="term" value="C:extracellular space"/>
    <property type="evidence" value="ECO:0007669"/>
    <property type="project" value="TreeGrafter"/>
</dbReference>
<dbReference type="SMART" id="SM00217">
    <property type="entry name" value="WAP"/>
    <property type="match status" value="3"/>
</dbReference>
<dbReference type="InterPro" id="IPR036116">
    <property type="entry name" value="FN3_sf"/>
</dbReference>
<dbReference type="SUPFAM" id="SSF57256">
    <property type="entry name" value="Elafin-like"/>
    <property type="match status" value="3"/>
</dbReference>
<dbReference type="Gene3D" id="2.60.120.830">
    <property type="match status" value="1"/>
</dbReference>
<dbReference type="Pfam" id="PF00095">
    <property type="entry name" value="WAP"/>
    <property type="match status" value="3"/>
</dbReference>
<feature type="domain" description="BPTI/Kunitz inhibitor" evidence="12">
    <location>
        <begin position="965"/>
        <end position="1015"/>
    </location>
</feature>
<dbReference type="InterPro" id="IPR010294">
    <property type="entry name" value="ADAMTS_spacer1"/>
</dbReference>
<dbReference type="InterPro" id="IPR008197">
    <property type="entry name" value="WAP_dom"/>
</dbReference>
<evidence type="ECO:0000259" key="12">
    <source>
        <dbReference type="PROSITE" id="PS50279"/>
    </source>
</evidence>
<dbReference type="InterPro" id="IPR002223">
    <property type="entry name" value="Kunitz_BPTI"/>
</dbReference>
<feature type="domain" description="Fibronectin type-III" evidence="14">
    <location>
        <begin position="1527"/>
        <end position="1629"/>
    </location>
</feature>
<feature type="chain" id="PRO_5026875174" evidence="10">
    <location>
        <begin position="21"/>
        <end position="2823"/>
    </location>
</feature>
<dbReference type="PROSITE" id="PS50853">
    <property type="entry name" value="FN3"/>
    <property type="match status" value="2"/>
</dbReference>
<dbReference type="InterPro" id="IPR003599">
    <property type="entry name" value="Ig_sub"/>
</dbReference>
<dbReference type="PRINTS" id="PR01857">
    <property type="entry name" value="ADAMTSFAMILY"/>
</dbReference>
<feature type="domain" description="BPTI/Kunitz inhibitor" evidence="12">
    <location>
        <begin position="1845"/>
        <end position="1895"/>
    </location>
</feature>
<feature type="disulfide bond" evidence="8">
    <location>
        <begin position="633"/>
        <end position="674"/>
    </location>
</feature>
<dbReference type="FunFam" id="4.10.410.10:FF:000020">
    <property type="entry name" value="Collagen, type VI, alpha 3"/>
    <property type="match status" value="10"/>
</dbReference>
<feature type="disulfide bond" evidence="8">
    <location>
        <begin position="850"/>
        <end position="888"/>
    </location>
</feature>
<feature type="domain" description="BPTI/Kunitz inhibitor" evidence="12">
    <location>
        <begin position="2161"/>
        <end position="2211"/>
    </location>
</feature>
<dbReference type="InterPro" id="IPR013098">
    <property type="entry name" value="Ig_I-set"/>
</dbReference>
<proteinExistence type="predicted"/>
<dbReference type="InterPro" id="IPR003598">
    <property type="entry name" value="Ig_sub2"/>
</dbReference>
<dbReference type="InterPro" id="IPR013783">
    <property type="entry name" value="Ig-like_fold"/>
</dbReference>
<feature type="disulfide bond" evidence="8">
    <location>
        <begin position="805"/>
        <end position="866"/>
    </location>
</feature>
<dbReference type="Pfam" id="PF08686">
    <property type="entry name" value="PLAC"/>
    <property type="match status" value="1"/>
</dbReference>
<dbReference type="Pfam" id="PF00041">
    <property type="entry name" value="fn3"/>
    <property type="match status" value="2"/>
</dbReference>
<dbReference type="PRINTS" id="PR00003">
    <property type="entry name" value="4DISULPHCORE"/>
</dbReference>
<feature type="disulfide bond" evidence="8">
    <location>
        <begin position="606"/>
        <end position="644"/>
    </location>
</feature>
<name>A0A6J8CIF0_MYTCO</name>
<dbReference type="InterPro" id="IPR045371">
    <property type="entry name" value="ADAMTS_CR_3"/>
</dbReference>
<protein>
    <submittedName>
        <fullName evidence="17">PAPLN</fullName>
    </submittedName>
</protein>
<feature type="disulfide bond" evidence="8">
    <location>
        <begin position="813"/>
        <end position="859"/>
    </location>
</feature>
<dbReference type="FunFam" id="4.10.410.10:FF:000021">
    <property type="entry name" value="Serine protease inhibitor, putative"/>
    <property type="match status" value="1"/>
</dbReference>
<dbReference type="OrthoDB" id="5950222at2759"/>
<feature type="domain" description="WAP" evidence="16">
    <location>
        <begin position="1343"/>
        <end position="1390"/>
    </location>
</feature>
<evidence type="ECO:0000259" key="11">
    <source>
        <dbReference type="PROSITE" id="PS50038"/>
    </source>
</evidence>
<feature type="domain" description="BPTI/Kunitz inhibitor" evidence="12">
    <location>
        <begin position="1133"/>
        <end position="1183"/>
    </location>
</feature>
<accession>A0A6J8CIF0</accession>
<feature type="domain" description="BPTI/Kunitz inhibitor" evidence="12">
    <location>
        <begin position="2217"/>
        <end position="2267"/>
    </location>
</feature>
<dbReference type="Pfam" id="PF19236">
    <property type="entry name" value="ADAMTS_CR_3"/>
    <property type="match status" value="1"/>
</dbReference>
<dbReference type="GO" id="GO:0004867">
    <property type="term" value="F:serine-type endopeptidase inhibitor activity"/>
    <property type="evidence" value="ECO:0007669"/>
    <property type="project" value="InterPro"/>
</dbReference>
<dbReference type="Pfam" id="PF19030">
    <property type="entry name" value="TSP1_ADAMTS"/>
    <property type="match status" value="3"/>
</dbReference>
<feature type="domain" description="Ig-like" evidence="13">
    <location>
        <begin position="2468"/>
        <end position="2594"/>
    </location>
</feature>
<feature type="domain" description="BPTI/Kunitz inhibitor" evidence="12">
    <location>
        <begin position="1409"/>
        <end position="1459"/>
    </location>
</feature>
<feature type="domain" description="BPTI/Kunitz inhibitor" evidence="12">
    <location>
        <begin position="1469"/>
        <end position="1519"/>
    </location>
</feature>
<dbReference type="PROSITE" id="PS00280">
    <property type="entry name" value="BPTI_KUNITZ_1"/>
    <property type="match status" value="10"/>
</dbReference>
<reference evidence="17 18" key="1">
    <citation type="submission" date="2020-06" db="EMBL/GenBank/DDBJ databases">
        <authorList>
            <person name="Li R."/>
            <person name="Bekaert M."/>
        </authorList>
    </citation>
    <scope>NUCLEOTIDE SEQUENCE [LARGE SCALE GENOMIC DNA]</scope>
    <source>
        <strain evidence="18">wild</strain>
    </source>
</reference>
<feature type="domain" description="BPTI/Kunitz inhibitor" evidence="12">
    <location>
        <begin position="2401"/>
        <end position="2451"/>
    </location>
</feature>
<evidence type="ECO:0000256" key="2">
    <source>
        <dbReference type="ARBA" id="ARBA00022525"/>
    </source>
</evidence>
<dbReference type="PROSITE" id="PS51390">
    <property type="entry name" value="WAP"/>
    <property type="match status" value="3"/>
</dbReference>
<dbReference type="Pfam" id="PF13927">
    <property type="entry name" value="Ig_3"/>
    <property type="match status" value="1"/>
</dbReference>
<dbReference type="SUPFAM" id="SSF63501">
    <property type="entry name" value="Frizzled cysteine-rich domain"/>
    <property type="match status" value="2"/>
</dbReference>
<dbReference type="SMART" id="SM00209">
    <property type="entry name" value="TSP1"/>
    <property type="match status" value="4"/>
</dbReference>
<dbReference type="FunFam" id="2.20.100.10:FF:000005">
    <property type="entry name" value="ADAM metallopeptidase with thrombospondin type 1 motif 9"/>
    <property type="match status" value="1"/>
</dbReference>
<dbReference type="InterPro" id="IPR036645">
    <property type="entry name" value="Elafin-like_sf"/>
</dbReference>
<feature type="domain" description="Ig-like" evidence="13">
    <location>
        <begin position="2688"/>
        <end position="2774"/>
    </location>
</feature>
<dbReference type="Proteomes" id="UP000507470">
    <property type="component" value="Unassembled WGS sequence"/>
</dbReference>
<evidence type="ECO:0000313" key="17">
    <source>
        <dbReference type="EMBL" id="CAC5396233.1"/>
    </source>
</evidence>
<dbReference type="Gene3D" id="4.10.75.10">
    <property type="entry name" value="Elafin-like"/>
    <property type="match status" value="3"/>
</dbReference>
<dbReference type="EMBL" id="CACVKT020005606">
    <property type="protein sequence ID" value="CAC5396233.1"/>
    <property type="molecule type" value="Genomic_DNA"/>
</dbReference>
<feature type="domain" description="PLAC" evidence="15">
    <location>
        <begin position="2781"/>
        <end position="2820"/>
    </location>
</feature>
<dbReference type="SMART" id="SM00131">
    <property type="entry name" value="KU"/>
    <property type="match status" value="15"/>
</dbReference>
<sequence>MRIHLLVYIIVVVTEYKVLCQSGGFNEWSGFGPCSRTCGGGIQSRHRSCIETRRIESCQGKKTEYRTCNTQDCPTGSGDFRAAQCSEYDSIPLDGKSYKWLPYYGGAESTHCQLYCVAEQEYFFHKLSDKVIDGTPCNQETRNVCVNGKCRGVGCDRVLDSTKVEDKCGECDGRNRNCKTVTGTLGHKGQNRVLRIPSNARSIKITSQKPGKSYLAIQKGTESLTLVGLTFEYHVTSEGRGTQKLTAAGPTNDTVIVTIMKPKREHVIYHYQYSIATNNRVQSWRDEKSRQSADTIPGDATGRYVWLTGHWTVCDKNCGEGVQRRAVSCMDTKNPKVVRQVYCNGINPPPSQQKCMGKICNDSATINVQWDNGEWGPCSSSCGLGEQSKSVFCRAYRSDGFNFVTNDAKCLEAYPIKPVYMRSCNDHVNCPEWQTTAWSKCSKKCGIGEQTRRVYCRGPDPSGDRNILPSSACSPLDRPLERKSCFDSIRCQEGPIGELERGQPRCRNSLYGCCPDGYTSATGYSYRGCQRGRCSIVLMGILPLQVIVIEDVKEDPVGQCEPFDFDMCIGIGYDKTFVPSIGPGIDPKQQIEAQFKLVMPLIKTGCSEKFRFFMCSFFMPKCEDGLYSITRPCQEVCTSVRSSCEESLQKLGVLWPEDLDCSQLVSEKDNNQQCLQAPETELPQFKFNETLDISSTANGSEIRENTDSNLDLNIATNFSDNTSYSSEISLSESSLDENMTVTSENKRDPYYPNFSSGNKEITVEVDTTPENVQEQTPAGHDNVYEVSGHVGIGGGHTRPHSGSLCEPLHSGMCKQFGYTETKMPNFAGHSSLLEATLDQSTYISVIYTGCSSELAFLICSVFTPACKEHSPEPVPPCRSVCLNVKKECSTIMKTIGMPWPAELNCLNFPMAHEKTCLMGSADIFRVQRQVKPKTVEKTQTFVVTTNSTVKKGGTSITGGSTSETCLKNPEAGSCNNYTVRWYYNQTEKDCRMFWFGGCDPGENNFLTQDVCKNTCSQTKTVKTVVIDTARCRQKQDRGQCTKYKVQWYYNYNDKLCQRFWYGGCRGNTNRFESEEACKAACTSKVIDKGTNGNTGTDHGTNGGGHSGTDHGTDHGTNGGTHGGIDNSRNTDICRLPSELGRCRKYIVKYFHNATTGQCTRFWYGGCDGNANRFDTKEDCEARCTTTVTTVAPLPTTKPGKCPKLSISNIGSCVQACRRDVDCDGNQKCCSNGCGTTCQDPEDSYLLTPPVNIRADIVRDNTAFVTWRDVDAADATERRLYSVRYRQLVAGTESQYTIVNTTAQQVYITGLSQGQQYEFSVKVIQGTKFSLWSISAYNTTRAGRGYKAGECPPLTAGTGGICVEGCSSDYDCTGTQKCCSNGCGHTCQEPNIVEVAPETTDAPQTSAQFCNLEAERGSCTEYKIKWSFSGKDGRCKRFWYGGCKGNRNNFDSEEDCDAACRRSVTVQDICQLPQAHGPCKAAHRRWHFDQTTKDCTEFLYGGCRGNENRFRTRAECLIRCGSDETKLKVNALHAMDKSYNKITLKWDPPMMSKEVRQYRLSYMGERYYRDQVQRDSVSVIDIPGSVSSYSINGLKPSTQYRFNLTAILGDGRRGPTEQIVADTMAETPEYKAGECPRVELTSNINPDCARLCQTDYDCAGNLKCCRDVCGMSCQAPRPTETVRLCFEAMWGCCLDGVSVAQGPNYQGCPDACQGTEYGCCEDGVTQATGPNKDGCEVGSGDEDNFCEQSVYQCCADGITPAQGPNKEGCPEYTIVTERPDLGPVCQQPEKRGSCSDYTVKYFFNTTSSKCERFWYGGCQGNQNNFDSDEECKAACVQKVTETLPVCQQPKKTGRCRGYFKNYFYNKDTRQCEQFIYGGCDGNDNNFETEVECERRCRTGGQITNDRCQLPYDVGPCKGNIPRWYHDVRRGECVEFGWGGCEGNLNNFIDKETCLSNCSSIVIPSTTDVCRLPSETGRCRASIPRWFYDYNNGQCRQFTYGGCEGNQNNFDTQQECESMCSRQRVCQPYVEPSIQCLAYFKRYRYAAETGDCEEFIYGGCHGNSNNFETMEACRGKCAPGVTDPKTYDNICALRPEVGKCRGRDIKWFYNSTSVRCERFYYGGCDGNPNRFDSEEECDSFCNNEGSGEVTIVDPDKTVDSSYCHLPKESGDCENSFPAWYYDHLDGVCKEFVFGGCGGNKNRFTSRDVCESSCSREAVCRLPPVTGRCRASYPRYYYDLRTGRCTQFTYGGCEGNANNFKTRESCGSKCGDAYTPDVTIQPPVITEQCRQQKDYGDCNGQEVMYYFDNTINDCRPFWYSGCGGNKNRFQNSTRCRRVCRDDYTNEVIPVTPAPRPTTTTPVPTIDTNVVITGKLSMINTNVVLLKKSKLPMIDTNVVITGDECEEDSERGTCTNYTVRWYYNRGDKRCTRFWYGGCAGNGNRFVTEADCEKRCINKGIYPTARPTLRPRPTSRPLPQRPCDNSPWGCCPDGITEAQDFYFSNCRVYTGTELGNLVDGNSTVIVERPDRNLFIECGGPQGTVSWYKNGILITSDRRYTVYENGSILITTLTKEDSAVYACRVDDGIHKAIVRRFRVQIEVPITIFPTPATIVVRPGDNAFLHCQAYGSPQPTITWTKSGQSVANTGRYYVYPNGTLIITDTQQADIDDYTCTARNGQASPVQRLVRLSLQDSVSARIKPVEGRIREGDTLYMICDGQGYPPPTVRWEKMGVELVTTGRMTVNGANLRITSVTLDDTGTYTCVANNAEEKSEDSKSIQVIPKDVELPECRDSASLTMCRLIVRAGLCGYTDYSKQCCYSCDQSKLRG</sequence>
<dbReference type="Gene3D" id="4.10.410.10">
    <property type="entry name" value="Pancreatic trypsin inhibitor Kunitz domain"/>
    <property type="match status" value="15"/>
</dbReference>
<dbReference type="InterPro" id="IPR050098">
    <property type="entry name" value="TFPI/VKTCI-like"/>
</dbReference>
<dbReference type="PROSITE" id="PS50038">
    <property type="entry name" value="FZ"/>
    <property type="match status" value="2"/>
</dbReference>
<dbReference type="InterPro" id="IPR020901">
    <property type="entry name" value="Prtase_inh_Kunz-CS"/>
</dbReference>
<evidence type="ECO:0000256" key="4">
    <source>
        <dbReference type="ARBA" id="ARBA00022729"/>
    </source>
</evidence>
<dbReference type="SUPFAM" id="SSF57362">
    <property type="entry name" value="BPTI-like"/>
    <property type="match status" value="15"/>
</dbReference>
<dbReference type="InterPro" id="IPR013273">
    <property type="entry name" value="ADAMTS/ADAMTS-like"/>
</dbReference>
<evidence type="ECO:0000256" key="8">
    <source>
        <dbReference type="PROSITE-ProRule" id="PRU00090"/>
    </source>
</evidence>
<dbReference type="PROSITE" id="PS50835">
    <property type="entry name" value="IG_LIKE"/>
    <property type="match status" value="3"/>
</dbReference>
<feature type="domain" description="BPTI/Kunitz inhibitor" evidence="12">
    <location>
        <begin position="2286"/>
        <end position="2336"/>
    </location>
</feature>
<feature type="domain" description="BPTI/Kunitz inhibitor" evidence="12">
    <location>
        <begin position="1031"/>
        <end position="1081"/>
    </location>
</feature>
<feature type="domain" description="FZ" evidence="11">
    <location>
        <begin position="800"/>
        <end position="919"/>
    </location>
</feature>
<evidence type="ECO:0000313" key="18">
    <source>
        <dbReference type="Proteomes" id="UP000507470"/>
    </source>
</evidence>
<dbReference type="PROSITE" id="PS50092">
    <property type="entry name" value="TSP1"/>
    <property type="match status" value="4"/>
</dbReference>
<evidence type="ECO:0000256" key="1">
    <source>
        <dbReference type="ARBA" id="ARBA00004613"/>
    </source>
</evidence>
<feature type="domain" description="BPTI/Kunitz inhibitor" evidence="12">
    <location>
        <begin position="1906"/>
        <end position="1956"/>
    </location>
</feature>
<dbReference type="Pfam" id="PF01392">
    <property type="entry name" value="Fz"/>
    <property type="match status" value="2"/>
</dbReference>
<feature type="disulfide bond" evidence="8">
    <location>
        <begin position="637"/>
        <end position="661"/>
    </location>
</feature>
<evidence type="ECO:0000256" key="10">
    <source>
        <dbReference type="SAM" id="SignalP"/>
    </source>
</evidence>
<dbReference type="SUPFAM" id="SSF82895">
    <property type="entry name" value="TSP-1 type 1 repeat"/>
    <property type="match status" value="4"/>
</dbReference>
<keyword evidence="4 10" id="KW-0732">Signal</keyword>
<evidence type="ECO:0000259" key="16">
    <source>
        <dbReference type="PROSITE" id="PS51390"/>
    </source>
</evidence>
<dbReference type="PROSITE" id="PS50900">
    <property type="entry name" value="PLAC"/>
    <property type="match status" value="1"/>
</dbReference>
<feature type="disulfide bond" evidence="8">
    <location>
        <begin position="881"/>
        <end position="905"/>
    </location>
</feature>
<feature type="region of interest" description="Disordered" evidence="9">
    <location>
        <begin position="1092"/>
        <end position="1123"/>
    </location>
</feature>
<dbReference type="CDD" id="cd00063">
    <property type="entry name" value="FN3"/>
    <property type="match status" value="2"/>
</dbReference>
<feature type="domain" description="Ig-like" evidence="13">
    <location>
        <begin position="2603"/>
        <end position="2685"/>
    </location>
</feature>
<feature type="domain" description="BPTI/Kunitz inhibitor" evidence="12">
    <location>
        <begin position="2024"/>
        <end position="2075"/>
    </location>
</feature>
<dbReference type="PRINTS" id="PR00759">
    <property type="entry name" value="BASICPTASE"/>
</dbReference>
<dbReference type="CDD" id="cd00199">
    <property type="entry name" value="WAP"/>
    <property type="match status" value="3"/>
</dbReference>
<evidence type="ECO:0000256" key="6">
    <source>
        <dbReference type="ARBA" id="ARBA00023157"/>
    </source>
</evidence>
<evidence type="ECO:0000259" key="14">
    <source>
        <dbReference type="PROSITE" id="PS50853"/>
    </source>
</evidence>
<comment type="subcellular location">
    <subcellularLocation>
        <location evidence="1">Secreted</location>
    </subcellularLocation>
</comment>
<evidence type="ECO:0000259" key="13">
    <source>
        <dbReference type="PROSITE" id="PS50835"/>
    </source>
</evidence>
<feature type="domain" description="FZ" evidence="11">
    <location>
        <begin position="555"/>
        <end position="677"/>
    </location>
</feature>
<feature type="disulfide bond" evidence="7">
    <location>
        <begin position="49"/>
        <end position="58"/>
    </location>
</feature>
<feature type="domain" description="Fibronectin type-III" evidence="14">
    <location>
        <begin position="1248"/>
        <end position="1342"/>
    </location>
</feature>